<evidence type="ECO:0000313" key="1">
    <source>
        <dbReference type="EMBL" id="CKT51156.1"/>
    </source>
</evidence>
<dbReference type="EMBL" id="CNGE01000931">
    <property type="protein sequence ID" value="CKT51156.1"/>
    <property type="molecule type" value="Genomic_DNA"/>
</dbReference>
<evidence type="ECO:0000313" key="2">
    <source>
        <dbReference type="Proteomes" id="UP000048948"/>
    </source>
</evidence>
<protein>
    <submittedName>
        <fullName evidence="1">Uncharacterized protein</fullName>
    </submittedName>
</protein>
<name>A0A655AMW2_MYCTX</name>
<gene>
    <name evidence="1" type="ORF">ERS027646_03713</name>
</gene>
<organism evidence="1 2">
    <name type="scientific">Mycobacterium tuberculosis</name>
    <dbReference type="NCBI Taxonomy" id="1773"/>
    <lineage>
        <taxon>Bacteria</taxon>
        <taxon>Bacillati</taxon>
        <taxon>Actinomycetota</taxon>
        <taxon>Actinomycetes</taxon>
        <taxon>Mycobacteriales</taxon>
        <taxon>Mycobacteriaceae</taxon>
        <taxon>Mycobacterium</taxon>
        <taxon>Mycobacterium tuberculosis complex</taxon>
    </lineage>
</organism>
<sequence length="85" mass="8837">MGAAGNAASCTSSALLDHRRYNADLVVPARSATAAKLRFEYPICTSSSAVADRIAESMRGSRGRPAPGALSREGRSAFITLPKVA</sequence>
<accession>A0A655AMW2</accession>
<dbReference type="AlphaFoldDB" id="A0A655AMW2"/>
<reference evidence="1 2" key="1">
    <citation type="submission" date="2015-03" db="EMBL/GenBank/DDBJ databases">
        <authorList>
            <consortium name="Pathogen Informatics"/>
        </authorList>
    </citation>
    <scope>NUCLEOTIDE SEQUENCE [LARGE SCALE GENOMIC DNA]</scope>
    <source>
        <strain evidence="1 2">Bir 172</strain>
    </source>
</reference>
<proteinExistence type="predicted"/>
<dbReference type="Proteomes" id="UP000048948">
    <property type="component" value="Unassembled WGS sequence"/>
</dbReference>